<proteinExistence type="predicted"/>
<gene>
    <name evidence="1" type="ORF">SAMN04487950_4497</name>
</gene>
<dbReference type="STRING" id="553466.SAMN04487950_4497"/>
<dbReference type="EMBL" id="FOTC01000011">
    <property type="protein sequence ID" value="SFL65398.1"/>
    <property type="molecule type" value="Genomic_DNA"/>
</dbReference>
<dbReference type="InterPro" id="IPR058456">
    <property type="entry name" value="DUF8143"/>
</dbReference>
<protein>
    <submittedName>
        <fullName evidence="1">Uncharacterized protein</fullName>
    </submittedName>
</protein>
<evidence type="ECO:0000313" key="2">
    <source>
        <dbReference type="Proteomes" id="UP000199607"/>
    </source>
</evidence>
<evidence type="ECO:0000313" key="1">
    <source>
        <dbReference type="EMBL" id="SFL65398.1"/>
    </source>
</evidence>
<keyword evidence="2" id="KW-1185">Reference proteome</keyword>
<dbReference type="RefSeq" id="WP_089872657.1">
    <property type="nucleotide sequence ID" value="NZ_FOTC01000011.1"/>
</dbReference>
<dbReference type="Pfam" id="PF26467">
    <property type="entry name" value="DUF8143"/>
    <property type="match status" value="1"/>
</dbReference>
<accession>A0A1I4JFN2</accession>
<organism evidence="1 2">
    <name type="scientific">Halogranum rubrum</name>
    <dbReference type="NCBI Taxonomy" id="553466"/>
    <lineage>
        <taxon>Archaea</taxon>
        <taxon>Methanobacteriati</taxon>
        <taxon>Methanobacteriota</taxon>
        <taxon>Stenosarchaea group</taxon>
        <taxon>Halobacteria</taxon>
        <taxon>Halobacteriales</taxon>
        <taxon>Haloferacaceae</taxon>
    </lineage>
</organism>
<dbReference type="Proteomes" id="UP000199607">
    <property type="component" value="Unassembled WGS sequence"/>
</dbReference>
<dbReference type="AlphaFoldDB" id="A0A1I4JFN2"/>
<reference evidence="2" key="1">
    <citation type="submission" date="2016-10" db="EMBL/GenBank/DDBJ databases">
        <authorList>
            <person name="Varghese N."/>
            <person name="Submissions S."/>
        </authorList>
    </citation>
    <scope>NUCLEOTIDE SEQUENCE [LARGE SCALE GENOMIC DNA]</scope>
    <source>
        <strain evidence="2">CGMCC 1.7738</strain>
    </source>
</reference>
<name>A0A1I4JFN2_9EURY</name>
<sequence>MAGEFGLVFVLVLALALLGPLVLYALVSAETTDLPVMDRDSAERIARRDVDDESRVEREDGSD</sequence>